<protein>
    <submittedName>
        <fullName evidence="1">Uncharacterized protein</fullName>
    </submittedName>
</protein>
<evidence type="ECO:0000313" key="2">
    <source>
        <dbReference type="Proteomes" id="UP000323386"/>
    </source>
</evidence>
<reference evidence="1 2" key="1">
    <citation type="submission" date="2018-03" db="EMBL/GenBank/DDBJ databases">
        <authorList>
            <person name="Guldener U."/>
        </authorList>
    </citation>
    <scope>NUCLEOTIDE SEQUENCE [LARGE SCALE GENOMIC DNA]</scope>
    <source>
        <strain evidence="1 2">DAOM196992</strain>
    </source>
</reference>
<dbReference type="EMBL" id="OOIP01000013">
    <property type="protein sequence ID" value="SPO39222.1"/>
    <property type="molecule type" value="Genomic_DNA"/>
</dbReference>
<sequence length="178" mass="18842">MAVVKVKVEVEVEVDASSSQRRKRNRTQRVEAAAGDGENVNALLGSAPATWPGYVILPSGASRGPFLLSASSMVGPWTPTAEGPHAGRQAGRWAAGTLQPARLGWAIMRHHALINIEQPAAADNDNNDDADADAFERMLSGRESTSTVGSPVRPARLEKRGVQSWDGFCGCGPGSRAR</sequence>
<name>A0A5C3F4F4_9BASI</name>
<gene>
    <name evidence="1" type="ORF">PSFLO_04702</name>
</gene>
<proteinExistence type="predicted"/>
<keyword evidence="2" id="KW-1185">Reference proteome</keyword>
<accession>A0A5C3F4F4</accession>
<dbReference type="AlphaFoldDB" id="A0A5C3F4F4"/>
<dbReference type="Proteomes" id="UP000323386">
    <property type="component" value="Unassembled WGS sequence"/>
</dbReference>
<organism evidence="1 2">
    <name type="scientific">Pseudozyma flocculosa</name>
    <dbReference type="NCBI Taxonomy" id="84751"/>
    <lineage>
        <taxon>Eukaryota</taxon>
        <taxon>Fungi</taxon>
        <taxon>Dikarya</taxon>
        <taxon>Basidiomycota</taxon>
        <taxon>Ustilaginomycotina</taxon>
        <taxon>Ustilaginomycetes</taxon>
        <taxon>Ustilaginales</taxon>
        <taxon>Ustilaginaceae</taxon>
        <taxon>Pseudozyma</taxon>
    </lineage>
</organism>
<evidence type="ECO:0000313" key="1">
    <source>
        <dbReference type="EMBL" id="SPO39222.1"/>
    </source>
</evidence>